<dbReference type="GeneID" id="112687170"/>
<gene>
    <name evidence="3" type="primary">LOC112687170</name>
</gene>
<dbReference type="PANTHER" id="PTHR45749:SF35">
    <property type="entry name" value="AC-LIKE TRANSPOSASE-RELATED"/>
    <property type="match status" value="1"/>
</dbReference>
<name>A0A8B8FX30_9HEMI</name>
<dbReference type="AlphaFoldDB" id="A0A8B8FX30"/>
<sequence>MCKKGYIDSDSFDYEGIDYISDKNVMETNSVENFAVISDDPNLKIDINDMRGQSYYIDSNMRGEHNGVQKSILDINPRAFYVPCNSHSLNLKVCDTCWESRINAIRPIRYQFEEIYNALNFIKDDINLTGTHGLQTKADTYVLLKNEFLQDHQVRKKFKKTNFNYENKDDYPLYNPKKKFEVDFFNTVIDTAINSLQDRFIQLNNHWYNFGFLYDINILRSWEHEIILKHCKDLEILLSSNDTSDNNAIELFEEIKLFCLLAKSNSSPSKNLEYIYSHQLQEIYPNIAIRLRIILPIPVMVASVEKSFFKMKLVKNHLRLTMSNESLTELSILSIEAELAQELNLENLVQDFATKKARKVNL</sequence>
<dbReference type="PANTHER" id="PTHR45749">
    <property type="match status" value="1"/>
</dbReference>
<dbReference type="OrthoDB" id="6604867at2759"/>
<accession>A0A8B8FX30</accession>
<dbReference type="GO" id="GO:0046983">
    <property type="term" value="F:protein dimerization activity"/>
    <property type="evidence" value="ECO:0007669"/>
    <property type="project" value="InterPro"/>
</dbReference>
<dbReference type="InterPro" id="IPR008906">
    <property type="entry name" value="HATC_C_dom"/>
</dbReference>
<keyword evidence="2" id="KW-1185">Reference proteome</keyword>
<evidence type="ECO:0000313" key="3">
    <source>
        <dbReference type="RefSeq" id="XP_025415529.1"/>
    </source>
</evidence>
<organism evidence="2 3">
    <name type="scientific">Sipha flava</name>
    <name type="common">yellow sugarcane aphid</name>
    <dbReference type="NCBI Taxonomy" id="143950"/>
    <lineage>
        <taxon>Eukaryota</taxon>
        <taxon>Metazoa</taxon>
        <taxon>Ecdysozoa</taxon>
        <taxon>Arthropoda</taxon>
        <taxon>Hexapoda</taxon>
        <taxon>Insecta</taxon>
        <taxon>Pterygota</taxon>
        <taxon>Neoptera</taxon>
        <taxon>Paraneoptera</taxon>
        <taxon>Hemiptera</taxon>
        <taxon>Sternorrhyncha</taxon>
        <taxon>Aphidomorpha</taxon>
        <taxon>Aphidoidea</taxon>
        <taxon>Aphididae</taxon>
        <taxon>Sipha</taxon>
    </lineage>
</organism>
<dbReference type="Pfam" id="PF05699">
    <property type="entry name" value="Dimer_Tnp_hAT"/>
    <property type="match status" value="1"/>
</dbReference>
<dbReference type="Proteomes" id="UP000694846">
    <property type="component" value="Unplaced"/>
</dbReference>
<dbReference type="RefSeq" id="XP_025415529.1">
    <property type="nucleotide sequence ID" value="XM_025559744.1"/>
</dbReference>
<proteinExistence type="predicted"/>
<protein>
    <submittedName>
        <fullName evidence="3">Uncharacterized protein LOC112687170</fullName>
    </submittedName>
</protein>
<evidence type="ECO:0000313" key="2">
    <source>
        <dbReference type="Proteomes" id="UP000694846"/>
    </source>
</evidence>
<evidence type="ECO:0000259" key="1">
    <source>
        <dbReference type="Pfam" id="PF05699"/>
    </source>
</evidence>
<reference evidence="3" key="1">
    <citation type="submission" date="2025-08" db="UniProtKB">
        <authorList>
            <consortium name="RefSeq"/>
        </authorList>
    </citation>
    <scope>IDENTIFICATION</scope>
    <source>
        <tissue evidence="3">Whole body</tissue>
    </source>
</reference>
<feature type="domain" description="HAT C-terminal dimerisation" evidence="1">
    <location>
        <begin position="279"/>
        <end position="338"/>
    </location>
</feature>